<dbReference type="GO" id="GO:0001671">
    <property type="term" value="F:ATPase activator activity"/>
    <property type="evidence" value="ECO:0007669"/>
    <property type="project" value="InterPro"/>
</dbReference>
<dbReference type="GO" id="GO:0005739">
    <property type="term" value="C:mitochondrion"/>
    <property type="evidence" value="ECO:0007669"/>
    <property type="project" value="TreeGrafter"/>
</dbReference>
<evidence type="ECO:0000313" key="5">
    <source>
        <dbReference type="Proteomes" id="UP000289152"/>
    </source>
</evidence>
<evidence type="ECO:0000313" key="4">
    <source>
        <dbReference type="EMBL" id="RXK35903.1"/>
    </source>
</evidence>
<sequence length="275" mass="30937">MLYPLRLHPISRKLPLKPPMKISFRWTSTNPSTLLRRCPSCQSPISLPSSPCPKCSTLIPLPNGLSLHSLLFLSQPILSTSYRSSQTSDEKPQEIVIEEPDLKQENIFDLPSELSSLPARGFILDVRDIRNRALERQKQLHPDKHPSVTGSLSIDLSGKVNKAYEILSDPLKRVEYILSVHHPDLATAETDQLTDPGLLSEIMEARESLHEATTAEQVEKIREENHLKVTTTIRSIEETLSSDPPDLGAAKILAVQLKYWQGLENAAKEWESPRF</sequence>
<gene>
    <name evidence="4" type="ORF">M231_06823</name>
</gene>
<dbReference type="GO" id="GO:0051259">
    <property type="term" value="P:protein complex oligomerization"/>
    <property type="evidence" value="ECO:0007669"/>
    <property type="project" value="InterPro"/>
</dbReference>
<proteinExistence type="inferred from homology"/>
<dbReference type="GO" id="GO:0044571">
    <property type="term" value="P:[2Fe-2S] cluster assembly"/>
    <property type="evidence" value="ECO:0007669"/>
    <property type="project" value="InterPro"/>
</dbReference>
<dbReference type="NCBIfam" id="TIGR00714">
    <property type="entry name" value="hscB"/>
    <property type="match status" value="1"/>
</dbReference>
<dbReference type="STRING" id="5217.A0A4Q1BG50"/>
<evidence type="ECO:0000256" key="2">
    <source>
        <dbReference type="ARBA" id="ARBA00023186"/>
    </source>
</evidence>
<accession>A0A4Q1BG50</accession>
<dbReference type="Pfam" id="PF07743">
    <property type="entry name" value="HSCB_C"/>
    <property type="match status" value="1"/>
</dbReference>
<dbReference type="PANTHER" id="PTHR14021">
    <property type="entry name" value="IRON-SULFUR CLUSTER CO-CHAPERONE PROTEIN HSCB"/>
    <property type="match status" value="1"/>
</dbReference>
<dbReference type="SUPFAM" id="SSF47144">
    <property type="entry name" value="HSC20 (HSCB), C-terminal oligomerisation domain"/>
    <property type="match status" value="1"/>
</dbReference>
<dbReference type="InterPro" id="IPR001623">
    <property type="entry name" value="DnaJ_domain"/>
</dbReference>
<dbReference type="EMBL" id="SDIL01000116">
    <property type="protein sequence ID" value="RXK35903.1"/>
    <property type="molecule type" value="Genomic_DNA"/>
</dbReference>
<protein>
    <submittedName>
        <fullName evidence="4">Fe-S protein assembly co-chaperone HscB</fullName>
    </submittedName>
</protein>
<organism evidence="4 5">
    <name type="scientific">Tremella mesenterica</name>
    <name type="common">Jelly fungus</name>
    <dbReference type="NCBI Taxonomy" id="5217"/>
    <lineage>
        <taxon>Eukaryota</taxon>
        <taxon>Fungi</taxon>
        <taxon>Dikarya</taxon>
        <taxon>Basidiomycota</taxon>
        <taxon>Agaricomycotina</taxon>
        <taxon>Tremellomycetes</taxon>
        <taxon>Tremellales</taxon>
        <taxon>Tremellaceae</taxon>
        <taxon>Tremella</taxon>
    </lineage>
</organism>
<evidence type="ECO:0000259" key="3">
    <source>
        <dbReference type="Pfam" id="PF07743"/>
    </source>
</evidence>
<keyword evidence="2" id="KW-0143">Chaperone</keyword>
<dbReference type="OrthoDB" id="448954at2759"/>
<dbReference type="Proteomes" id="UP000289152">
    <property type="component" value="Unassembled WGS sequence"/>
</dbReference>
<dbReference type="InterPro" id="IPR036386">
    <property type="entry name" value="HscB_C_sf"/>
</dbReference>
<dbReference type="PANTHER" id="PTHR14021:SF15">
    <property type="entry name" value="IRON-SULFUR CLUSTER CO-CHAPERONE PROTEIN HSCB"/>
    <property type="match status" value="1"/>
</dbReference>
<dbReference type="SUPFAM" id="SSF46565">
    <property type="entry name" value="Chaperone J-domain"/>
    <property type="match status" value="1"/>
</dbReference>
<dbReference type="VEuPathDB" id="FungiDB:TREMEDRAFT_25623"/>
<reference evidence="4 5" key="1">
    <citation type="submission" date="2016-06" db="EMBL/GenBank/DDBJ databases">
        <title>Evolution of pathogenesis and genome organization in the Tremellales.</title>
        <authorList>
            <person name="Cuomo C."/>
            <person name="Litvintseva A."/>
            <person name="Heitman J."/>
            <person name="Chen Y."/>
            <person name="Sun S."/>
            <person name="Springer D."/>
            <person name="Dromer F."/>
            <person name="Young S."/>
            <person name="Zeng Q."/>
            <person name="Chapman S."/>
            <person name="Gujja S."/>
            <person name="Saif S."/>
            <person name="Birren B."/>
        </authorList>
    </citation>
    <scope>NUCLEOTIDE SEQUENCE [LARGE SCALE GENOMIC DNA]</scope>
    <source>
        <strain evidence="4 5">ATCC 28783</strain>
    </source>
</reference>
<comment type="caution">
    <text evidence="4">The sequence shown here is derived from an EMBL/GenBank/DDBJ whole genome shotgun (WGS) entry which is preliminary data.</text>
</comment>
<dbReference type="InterPro" id="IPR004640">
    <property type="entry name" value="HscB"/>
</dbReference>
<dbReference type="CDD" id="cd06257">
    <property type="entry name" value="DnaJ"/>
    <property type="match status" value="1"/>
</dbReference>
<dbReference type="GO" id="GO:0051087">
    <property type="term" value="F:protein-folding chaperone binding"/>
    <property type="evidence" value="ECO:0007669"/>
    <property type="project" value="InterPro"/>
</dbReference>
<dbReference type="InterPro" id="IPR036869">
    <property type="entry name" value="J_dom_sf"/>
</dbReference>
<evidence type="ECO:0000256" key="1">
    <source>
        <dbReference type="ARBA" id="ARBA00010476"/>
    </source>
</evidence>
<dbReference type="Gene3D" id="1.10.287.110">
    <property type="entry name" value="DnaJ domain"/>
    <property type="match status" value="1"/>
</dbReference>
<comment type="similarity">
    <text evidence="1">Belongs to the HscB family.</text>
</comment>
<dbReference type="AlphaFoldDB" id="A0A4Q1BG50"/>
<dbReference type="FunCoup" id="A0A4Q1BG50">
    <property type="interactions" value="211"/>
</dbReference>
<name>A0A4Q1BG50_TREME</name>
<dbReference type="InterPro" id="IPR009073">
    <property type="entry name" value="HscB_oligo_C"/>
</dbReference>
<dbReference type="InParanoid" id="A0A4Q1BG50"/>
<feature type="domain" description="Co-chaperone HscB C-terminal oligomerisation" evidence="3">
    <location>
        <begin position="195"/>
        <end position="268"/>
    </location>
</feature>
<dbReference type="Gene3D" id="1.20.1280.20">
    <property type="entry name" value="HscB, C-terminal domain"/>
    <property type="match status" value="1"/>
</dbReference>
<keyword evidence="5" id="KW-1185">Reference proteome</keyword>